<feature type="region of interest" description="Disordered" evidence="6">
    <location>
        <begin position="124"/>
        <end position="159"/>
    </location>
</feature>
<keyword evidence="4 7" id="KW-1133">Transmembrane helix</keyword>
<evidence type="ECO:0000256" key="2">
    <source>
        <dbReference type="ARBA" id="ARBA00022448"/>
    </source>
</evidence>
<feature type="transmembrane region" description="Helical" evidence="7">
    <location>
        <begin position="548"/>
        <end position="568"/>
    </location>
</feature>
<feature type="region of interest" description="Disordered" evidence="6">
    <location>
        <begin position="941"/>
        <end position="963"/>
    </location>
</feature>
<feature type="domain" description="Major facilitator superfamily (MFS) profile" evidence="8">
    <location>
        <begin position="513"/>
        <end position="937"/>
    </location>
</feature>
<keyword evidence="3 7" id="KW-0812">Transmembrane</keyword>
<dbReference type="AlphaFoldDB" id="A0A6A7G087"/>
<feature type="transmembrane region" description="Helical" evidence="7">
    <location>
        <begin position="792"/>
        <end position="809"/>
    </location>
</feature>
<feature type="transmembrane region" description="Helical" evidence="7">
    <location>
        <begin position="725"/>
        <end position="749"/>
    </location>
</feature>
<feature type="compositionally biased region" description="Polar residues" evidence="6">
    <location>
        <begin position="390"/>
        <end position="408"/>
    </location>
</feature>
<dbReference type="CDD" id="cd17387">
    <property type="entry name" value="MFS_MFSD14"/>
    <property type="match status" value="1"/>
</dbReference>
<name>A0A6A7G087_9CRUS</name>
<feature type="region of interest" description="Disordered" evidence="6">
    <location>
        <begin position="1"/>
        <end position="106"/>
    </location>
</feature>
<dbReference type="EMBL" id="IACT01004277">
    <property type="protein sequence ID" value="LAC23475.1"/>
    <property type="molecule type" value="mRNA"/>
</dbReference>
<feature type="region of interest" description="Disordered" evidence="6">
    <location>
        <begin position="389"/>
        <end position="443"/>
    </location>
</feature>
<feature type="compositionally biased region" description="Polar residues" evidence="6">
    <location>
        <begin position="1"/>
        <end position="47"/>
    </location>
</feature>
<comment type="subcellular location">
    <subcellularLocation>
        <location evidence="1">Membrane</location>
        <topology evidence="1">Multi-pass membrane protein</topology>
    </subcellularLocation>
</comment>
<evidence type="ECO:0000313" key="9">
    <source>
        <dbReference type="EMBL" id="LAC23475.1"/>
    </source>
</evidence>
<dbReference type="SUPFAM" id="SSF103473">
    <property type="entry name" value="MFS general substrate transporter"/>
    <property type="match status" value="1"/>
</dbReference>
<organism evidence="9">
    <name type="scientific">Hirondellea gigas</name>
    <dbReference type="NCBI Taxonomy" id="1518452"/>
    <lineage>
        <taxon>Eukaryota</taxon>
        <taxon>Metazoa</taxon>
        <taxon>Ecdysozoa</taxon>
        <taxon>Arthropoda</taxon>
        <taxon>Crustacea</taxon>
        <taxon>Multicrustacea</taxon>
        <taxon>Malacostraca</taxon>
        <taxon>Eumalacostraca</taxon>
        <taxon>Peracarida</taxon>
        <taxon>Amphipoda</taxon>
        <taxon>Amphilochidea</taxon>
        <taxon>Lysianassida</taxon>
        <taxon>Lysianassidira</taxon>
        <taxon>Lysianassoidea</taxon>
        <taxon>Lysianassidae</taxon>
        <taxon>Hirondellea</taxon>
    </lineage>
</organism>
<feature type="transmembrane region" description="Helical" evidence="7">
    <location>
        <begin position="815"/>
        <end position="833"/>
    </location>
</feature>
<protein>
    <submittedName>
        <fullName evidence="9">Hippocampus abundant transcript 1 protein</fullName>
    </submittedName>
</protein>
<dbReference type="GO" id="GO:0016020">
    <property type="term" value="C:membrane"/>
    <property type="evidence" value="ECO:0007669"/>
    <property type="project" value="UniProtKB-SubCell"/>
</dbReference>
<dbReference type="PANTHER" id="PTHR23504:SF1">
    <property type="entry name" value="GH21943P-RELATED"/>
    <property type="match status" value="1"/>
</dbReference>
<dbReference type="Gene3D" id="1.20.1250.20">
    <property type="entry name" value="MFS general substrate transporter like domains"/>
    <property type="match status" value="1"/>
</dbReference>
<feature type="transmembrane region" description="Helical" evidence="7">
    <location>
        <begin position="916"/>
        <end position="934"/>
    </location>
</feature>
<keyword evidence="5 7" id="KW-0472">Membrane</keyword>
<evidence type="ECO:0000256" key="3">
    <source>
        <dbReference type="ARBA" id="ARBA00022692"/>
    </source>
</evidence>
<feature type="transmembrane region" description="Helical" evidence="7">
    <location>
        <begin position="602"/>
        <end position="624"/>
    </location>
</feature>
<dbReference type="InterPro" id="IPR020846">
    <property type="entry name" value="MFS_dom"/>
</dbReference>
<proteinExistence type="evidence at transcript level"/>
<evidence type="ECO:0000256" key="6">
    <source>
        <dbReference type="SAM" id="MobiDB-lite"/>
    </source>
</evidence>
<dbReference type="InterPro" id="IPR005829">
    <property type="entry name" value="Sugar_transporter_CS"/>
</dbReference>
<dbReference type="PROSITE" id="PS00216">
    <property type="entry name" value="SUGAR_TRANSPORT_1"/>
    <property type="match status" value="1"/>
</dbReference>
<feature type="transmembrane region" description="Helical" evidence="7">
    <location>
        <begin position="761"/>
        <end position="783"/>
    </location>
</feature>
<feature type="transmembrane region" description="Helical" evidence="7">
    <location>
        <begin position="514"/>
        <end position="536"/>
    </location>
</feature>
<evidence type="ECO:0000256" key="1">
    <source>
        <dbReference type="ARBA" id="ARBA00004141"/>
    </source>
</evidence>
<evidence type="ECO:0000256" key="7">
    <source>
        <dbReference type="SAM" id="Phobius"/>
    </source>
</evidence>
<feature type="transmembrane region" description="Helical" evidence="7">
    <location>
        <begin position="636"/>
        <end position="660"/>
    </location>
</feature>
<dbReference type="PRINTS" id="PR01035">
    <property type="entry name" value="TCRTETA"/>
</dbReference>
<keyword evidence="2" id="KW-0813">Transport</keyword>
<dbReference type="InterPro" id="IPR011701">
    <property type="entry name" value="MFS"/>
</dbReference>
<dbReference type="InterPro" id="IPR001958">
    <property type="entry name" value="Tet-R_TetA/multi-R_MdtG-like"/>
</dbReference>
<dbReference type="PROSITE" id="PS50850">
    <property type="entry name" value="MFS"/>
    <property type="match status" value="1"/>
</dbReference>
<sequence length="982" mass="106696">MSTMSTNNKESSSIPVDSNSKMHSNSNRSSPQSDIQELNSDKSSGSSRLEPENCSPDLTSGEIKPPCSDRTSDVINHIKSSKINYTNPTITTDKNGSKNCGSNNATITDNNSDGSLLLTSNAPAPNSLVSSKHDTSIDDVVPPPAQLSAMSTSPPQHEDRMDSVVSFKSQTDTEEVNPQTETDGLTCIASNITSNGSDETTTTMHIEMGSVKRVDCKQSCHNKSPDSLVDCAQSKDKEEKLDKTALVYSREQCSQTQQEQCQKECQTDSAQCQKECQTEGDHEGGDVSDYKRKVVCDTQSMAIKCPTDTNKDQCLKKFCQETETDRTRIKAGVQRSSSIDHCHRRFSERDPRYQHQRRQQSTDYLYFCKKSEAGGVEVNGAVESGGGICTENNIPTQQSQHQGSSPPNYFQLGSRGGGGPLVPLSSSDSSSIKGHHKRAESQFSDPGCYDVEFHSSDSKYTAVEVVTTEVLVVSSSTGGLLQDAPMTVPSSPPDETPASKTKWGFSSGIGKPSLYHALVVIFLEFFAWGLLTSPMIDVLNDTFPDHTFLMNGLIMGIKGILSFLSAPLIGALSDVWGRKFFLLVTVFFTCLPIPFMKINTWWYFALISMSGVFAVTFSIVFAYVADVTDEEERSYAYGLVSATFAASLVTSPALGAYLGSVHSDDLVVGLATAIALLDVFFILVAVPESLPEKLRLSSSWSAANITWENADPFSALWKVSSDRRILLISMTVLLSYLPEAGQYSCFFVYLRLVMGFNAEMVATFIAAVGILSVVAQTALLALLMKNLSCKKVIIIGLMFEMMQLMWYGFGSQAWIMWAAGLLASISSITYPAISSYVSMYTDADKQGVVQGIVTGVRGLCAGLGPAMFGFIFYIFHVDLSESSEERLLNANNPHNSNTTTVTRESVVAPLVPGPPFVFGSLMVMVALLVAVFLPEGDGKTVTAKTRRQSGSSTLDMGYERSHKKNDSIDAASLPLMDESVVL</sequence>
<feature type="transmembrane region" description="Helical" evidence="7">
    <location>
        <begin position="666"/>
        <end position="686"/>
    </location>
</feature>
<dbReference type="InterPro" id="IPR036259">
    <property type="entry name" value="MFS_trans_sf"/>
</dbReference>
<dbReference type="Pfam" id="PF07690">
    <property type="entry name" value="MFS_1"/>
    <property type="match status" value="1"/>
</dbReference>
<evidence type="ECO:0000259" key="8">
    <source>
        <dbReference type="PROSITE" id="PS50850"/>
    </source>
</evidence>
<dbReference type="PANTHER" id="PTHR23504">
    <property type="entry name" value="MAJOR FACILITATOR SUPERFAMILY DOMAIN-CONTAINING PROTEIN 10"/>
    <property type="match status" value="1"/>
</dbReference>
<feature type="compositionally biased region" description="Low complexity" evidence="6">
    <location>
        <begin position="421"/>
        <end position="431"/>
    </location>
</feature>
<feature type="compositionally biased region" description="Polar residues" evidence="6">
    <location>
        <begin position="81"/>
        <end position="106"/>
    </location>
</feature>
<feature type="transmembrane region" description="Helical" evidence="7">
    <location>
        <begin position="854"/>
        <end position="875"/>
    </location>
</feature>
<evidence type="ECO:0000256" key="4">
    <source>
        <dbReference type="ARBA" id="ARBA00022989"/>
    </source>
</evidence>
<reference evidence="9" key="1">
    <citation type="submission" date="2017-11" db="EMBL/GenBank/DDBJ databases">
        <title>The sensing device of the deep-sea amphipod.</title>
        <authorList>
            <person name="Kobayashi H."/>
            <person name="Nagahama T."/>
            <person name="Arai W."/>
            <person name="Sasagawa Y."/>
            <person name="Umeda M."/>
            <person name="Hayashi T."/>
            <person name="Nikaido I."/>
            <person name="Watanabe H."/>
            <person name="Oguri K."/>
            <person name="Kitazato H."/>
            <person name="Fujioka K."/>
            <person name="Kido Y."/>
            <person name="Takami H."/>
        </authorList>
    </citation>
    <scope>NUCLEOTIDE SEQUENCE</scope>
    <source>
        <tissue evidence="9">Whole body</tissue>
    </source>
</reference>
<evidence type="ECO:0000256" key="5">
    <source>
        <dbReference type="ARBA" id="ARBA00023136"/>
    </source>
</evidence>
<accession>A0A6A7G087</accession>
<dbReference type="GO" id="GO:0022857">
    <property type="term" value="F:transmembrane transporter activity"/>
    <property type="evidence" value="ECO:0007669"/>
    <property type="project" value="InterPro"/>
</dbReference>
<feature type="transmembrane region" description="Helical" evidence="7">
    <location>
        <begin position="580"/>
        <end position="596"/>
    </location>
</feature>